<evidence type="ECO:0000259" key="7">
    <source>
        <dbReference type="Pfam" id="PF01583"/>
    </source>
</evidence>
<dbReference type="GO" id="GO:0005524">
    <property type="term" value="F:ATP binding"/>
    <property type="evidence" value="ECO:0007669"/>
    <property type="project" value="UniProtKB-KW"/>
</dbReference>
<comment type="pathway">
    <text evidence="6">Sulfur metabolism; hydrogen sulfide biosynthesis; sulfite from sulfate: step 2/3.</text>
</comment>
<dbReference type="PANTHER" id="PTHR11055:SF1">
    <property type="entry name" value="PAPS SYNTHETASE, ISOFORM D"/>
    <property type="match status" value="1"/>
</dbReference>
<dbReference type="Gene3D" id="3.40.50.300">
    <property type="entry name" value="P-loop containing nucleotide triphosphate hydrolases"/>
    <property type="match status" value="1"/>
</dbReference>
<accession>A0A183TDD6</accession>
<feature type="domain" description="APS kinase" evidence="7">
    <location>
        <begin position="14"/>
        <end position="159"/>
    </location>
</feature>
<dbReference type="CDD" id="cd02027">
    <property type="entry name" value="APSK"/>
    <property type="match status" value="1"/>
</dbReference>
<dbReference type="GO" id="GO:0004020">
    <property type="term" value="F:adenylylsulfate kinase activity"/>
    <property type="evidence" value="ECO:0007669"/>
    <property type="project" value="UniProtKB-EC"/>
</dbReference>
<proteinExistence type="inferred from homology"/>
<dbReference type="GO" id="GO:0070814">
    <property type="term" value="P:hydrogen sulfide biosynthetic process"/>
    <property type="evidence" value="ECO:0007669"/>
    <property type="project" value="UniProtKB-UniPathway"/>
</dbReference>
<dbReference type="InterPro" id="IPR027417">
    <property type="entry name" value="P-loop_NTPase"/>
</dbReference>
<protein>
    <recommendedName>
        <fullName evidence="1 6">Adenylyl-sulfate kinase</fullName>
        <ecNumber evidence="1 6">2.7.1.25</ecNumber>
    </recommendedName>
</protein>
<evidence type="ECO:0000313" key="9">
    <source>
        <dbReference type="Proteomes" id="UP000275846"/>
    </source>
</evidence>
<gene>
    <name evidence="8" type="ORF">SSLN_LOCUS14484</name>
</gene>
<dbReference type="PANTHER" id="PTHR11055">
    <property type="entry name" value="BIFUNCTIONAL 3'-PHOSPHOADENOSINE 5'-PHOSPHOSULFATE SYNTHASE"/>
    <property type="match status" value="1"/>
</dbReference>
<dbReference type="Proteomes" id="UP000275846">
    <property type="component" value="Unassembled WGS sequence"/>
</dbReference>
<evidence type="ECO:0000256" key="1">
    <source>
        <dbReference type="ARBA" id="ARBA00012121"/>
    </source>
</evidence>
<comment type="similarity">
    <text evidence="6">Belongs to the APS kinase family.</text>
</comment>
<comment type="function">
    <text evidence="6">Catalyzes the synthesis of activated sulfate.</text>
</comment>
<dbReference type="GO" id="GO:0000103">
    <property type="term" value="P:sulfate assimilation"/>
    <property type="evidence" value="ECO:0007669"/>
    <property type="project" value="InterPro"/>
</dbReference>
<organism evidence="10">
    <name type="scientific">Schistocephalus solidus</name>
    <name type="common">Tapeworm</name>
    <dbReference type="NCBI Taxonomy" id="70667"/>
    <lineage>
        <taxon>Eukaryota</taxon>
        <taxon>Metazoa</taxon>
        <taxon>Spiralia</taxon>
        <taxon>Lophotrochozoa</taxon>
        <taxon>Platyhelminthes</taxon>
        <taxon>Cestoda</taxon>
        <taxon>Eucestoda</taxon>
        <taxon>Diphyllobothriidea</taxon>
        <taxon>Diphyllobothriidae</taxon>
        <taxon>Schistocephalus</taxon>
    </lineage>
</organism>
<dbReference type="OrthoDB" id="506431at2759"/>
<evidence type="ECO:0000256" key="5">
    <source>
        <dbReference type="ARBA" id="ARBA00022840"/>
    </source>
</evidence>
<evidence type="ECO:0000313" key="10">
    <source>
        <dbReference type="WBParaSite" id="SSLN_0001503101-mRNA-1"/>
    </source>
</evidence>
<comment type="catalytic activity">
    <reaction evidence="6">
        <text>adenosine 5'-phosphosulfate + ATP = 3'-phosphoadenylyl sulfate + ADP + H(+)</text>
        <dbReference type="Rhea" id="RHEA:24152"/>
        <dbReference type="ChEBI" id="CHEBI:15378"/>
        <dbReference type="ChEBI" id="CHEBI:30616"/>
        <dbReference type="ChEBI" id="CHEBI:58243"/>
        <dbReference type="ChEBI" id="CHEBI:58339"/>
        <dbReference type="ChEBI" id="CHEBI:456216"/>
        <dbReference type="EC" id="2.7.1.25"/>
    </reaction>
</comment>
<evidence type="ECO:0000256" key="2">
    <source>
        <dbReference type="ARBA" id="ARBA00022679"/>
    </source>
</evidence>
<dbReference type="EC" id="2.7.1.25" evidence="1 6"/>
<dbReference type="GO" id="GO:0050428">
    <property type="term" value="P:3'-phosphoadenosine 5'-phosphosulfate biosynthetic process"/>
    <property type="evidence" value="ECO:0007669"/>
    <property type="project" value="TreeGrafter"/>
</dbReference>
<evidence type="ECO:0000256" key="4">
    <source>
        <dbReference type="ARBA" id="ARBA00022777"/>
    </source>
</evidence>
<keyword evidence="5 6" id="KW-0067">ATP-binding</keyword>
<evidence type="ECO:0000313" key="8">
    <source>
        <dbReference type="EMBL" id="VDM00870.1"/>
    </source>
</evidence>
<keyword evidence="3 6" id="KW-0547">Nucleotide-binding</keyword>
<evidence type="ECO:0000256" key="6">
    <source>
        <dbReference type="RuleBase" id="RU004347"/>
    </source>
</evidence>
<keyword evidence="4 6" id="KW-0418">Kinase</keyword>
<dbReference type="WBParaSite" id="SSLN_0001503101-mRNA-1">
    <property type="protein sequence ID" value="SSLN_0001503101-mRNA-1"/>
    <property type="gene ID" value="SSLN_0001503101"/>
</dbReference>
<dbReference type="InterPro" id="IPR002891">
    <property type="entry name" value="APS"/>
</dbReference>
<reference evidence="10" key="1">
    <citation type="submission" date="2016-06" db="UniProtKB">
        <authorList>
            <consortium name="WormBaseParasite"/>
        </authorList>
    </citation>
    <scope>IDENTIFICATION</scope>
</reference>
<keyword evidence="2 6" id="KW-0808">Transferase</keyword>
<dbReference type="Pfam" id="PF01583">
    <property type="entry name" value="APS_kinase"/>
    <property type="match status" value="1"/>
</dbReference>
<dbReference type="HAMAP" id="MF_00065">
    <property type="entry name" value="Adenylyl_sulf_kinase"/>
    <property type="match status" value="1"/>
</dbReference>
<keyword evidence="9" id="KW-1185">Reference proteome</keyword>
<evidence type="ECO:0000256" key="3">
    <source>
        <dbReference type="ARBA" id="ARBA00022741"/>
    </source>
</evidence>
<name>A0A183TDD6_SCHSO</name>
<dbReference type="InterPro" id="IPR059117">
    <property type="entry name" value="APS_kinase_dom"/>
</dbReference>
<dbReference type="NCBIfam" id="NF003013">
    <property type="entry name" value="PRK03846.1"/>
    <property type="match status" value="1"/>
</dbReference>
<dbReference type="STRING" id="70667.A0A183TDD6"/>
<sequence>MTHQSFFSYFCFGVGLSGAGKSTLAFALEQRLVSMGLPAYTLDGDNIRLGLNRDLSFSSEDRQENIRRVAEVARLFADSGACVFTSFISPFIKDRQFARQLHQSSGLTFFEIFLSTPLEACESRDTKGLYAKARSGLIKDFTGIDSAYEAPVNAELTLDTSSLSVDECVDRVLGLLINNVRSDASCRLRRGDRMTHKVKLPH</sequence>
<dbReference type="AlphaFoldDB" id="A0A183TDD6"/>
<dbReference type="UniPathway" id="UPA00140">
    <property type="reaction ID" value="UER00205"/>
</dbReference>
<reference evidence="8 9" key="2">
    <citation type="submission" date="2018-11" db="EMBL/GenBank/DDBJ databases">
        <authorList>
            <consortium name="Pathogen Informatics"/>
        </authorList>
    </citation>
    <scope>NUCLEOTIDE SEQUENCE [LARGE SCALE GENOMIC DNA]</scope>
    <source>
        <strain evidence="8 9">NST_G2</strain>
    </source>
</reference>
<dbReference type="EMBL" id="UYSU01039014">
    <property type="protein sequence ID" value="VDM00870.1"/>
    <property type="molecule type" value="Genomic_DNA"/>
</dbReference>
<dbReference type="NCBIfam" id="TIGR00455">
    <property type="entry name" value="apsK"/>
    <property type="match status" value="1"/>
</dbReference>
<dbReference type="SUPFAM" id="SSF52540">
    <property type="entry name" value="P-loop containing nucleoside triphosphate hydrolases"/>
    <property type="match status" value="1"/>
</dbReference>